<keyword evidence="4" id="KW-0227">DNA damage</keyword>
<name>A0AAD4TE77_9MAGN</name>
<protein>
    <recommendedName>
        <fullName evidence="9">Replication protein A C-terminal domain-containing protein</fullName>
    </recommendedName>
</protein>
<gene>
    <name evidence="10" type="ORF">MKW98_020282</name>
</gene>
<evidence type="ECO:0000256" key="8">
    <source>
        <dbReference type="ARBA" id="ARBA00023242"/>
    </source>
</evidence>
<dbReference type="GO" id="GO:0035861">
    <property type="term" value="C:site of double-strand break"/>
    <property type="evidence" value="ECO:0007669"/>
    <property type="project" value="TreeGrafter"/>
</dbReference>
<dbReference type="GO" id="GO:0000781">
    <property type="term" value="C:chromosome, telomeric region"/>
    <property type="evidence" value="ECO:0007669"/>
    <property type="project" value="TreeGrafter"/>
</dbReference>
<dbReference type="AlphaFoldDB" id="A0AAD4TE77"/>
<evidence type="ECO:0000313" key="10">
    <source>
        <dbReference type="EMBL" id="KAI3953087.1"/>
    </source>
</evidence>
<comment type="caution">
    <text evidence="10">The sequence shown here is derived from an EMBL/GenBank/DDBJ whole genome shotgun (WGS) entry which is preliminary data.</text>
</comment>
<evidence type="ECO:0000256" key="5">
    <source>
        <dbReference type="ARBA" id="ARBA00023125"/>
    </source>
</evidence>
<dbReference type="GO" id="GO:0000724">
    <property type="term" value="P:double-strand break repair via homologous recombination"/>
    <property type="evidence" value="ECO:0007669"/>
    <property type="project" value="TreeGrafter"/>
</dbReference>
<dbReference type="InterPro" id="IPR014892">
    <property type="entry name" value="RPA_C"/>
</dbReference>
<dbReference type="PANTHER" id="PTHR13989:SF16">
    <property type="entry name" value="REPLICATION PROTEIN A2"/>
    <property type="match status" value="1"/>
</dbReference>
<keyword evidence="8" id="KW-0539">Nucleus</keyword>
<keyword evidence="11" id="KW-1185">Reference proteome</keyword>
<dbReference type="InterPro" id="IPR036388">
    <property type="entry name" value="WH-like_DNA-bd_sf"/>
</dbReference>
<keyword evidence="7" id="KW-0234">DNA repair</keyword>
<dbReference type="SUPFAM" id="SSF46785">
    <property type="entry name" value="Winged helix' DNA-binding domain"/>
    <property type="match status" value="1"/>
</dbReference>
<dbReference type="GO" id="GO:0006260">
    <property type="term" value="P:DNA replication"/>
    <property type="evidence" value="ECO:0007669"/>
    <property type="project" value="UniProtKB-KW"/>
</dbReference>
<evidence type="ECO:0000256" key="1">
    <source>
        <dbReference type="ARBA" id="ARBA00004123"/>
    </source>
</evidence>
<evidence type="ECO:0000256" key="3">
    <source>
        <dbReference type="ARBA" id="ARBA00022705"/>
    </source>
</evidence>
<organism evidence="10 11">
    <name type="scientific">Papaver atlanticum</name>
    <dbReference type="NCBI Taxonomy" id="357466"/>
    <lineage>
        <taxon>Eukaryota</taxon>
        <taxon>Viridiplantae</taxon>
        <taxon>Streptophyta</taxon>
        <taxon>Embryophyta</taxon>
        <taxon>Tracheophyta</taxon>
        <taxon>Spermatophyta</taxon>
        <taxon>Magnoliopsida</taxon>
        <taxon>Ranunculales</taxon>
        <taxon>Papaveraceae</taxon>
        <taxon>Papaveroideae</taxon>
        <taxon>Papaver</taxon>
    </lineage>
</organism>
<dbReference type="GO" id="GO:0006289">
    <property type="term" value="P:nucleotide-excision repair"/>
    <property type="evidence" value="ECO:0007669"/>
    <property type="project" value="TreeGrafter"/>
</dbReference>
<dbReference type="CDD" id="cd04478">
    <property type="entry name" value="RPA2_DBD_D"/>
    <property type="match status" value="1"/>
</dbReference>
<evidence type="ECO:0000256" key="6">
    <source>
        <dbReference type="ARBA" id="ARBA00023172"/>
    </source>
</evidence>
<dbReference type="InterPro" id="IPR014646">
    <property type="entry name" value="Rfa2/RPA32"/>
</dbReference>
<dbReference type="PANTHER" id="PTHR13989">
    <property type="entry name" value="REPLICATION PROTEIN A-RELATED"/>
    <property type="match status" value="1"/>
</dbReference>
<feature type="domain" description="Replication protein A C-terminal" evidence="9">
    <location>
        <begin position="143"/>
        <end position="221"/>
    </location>
</feature>
<evidence type="ECO:0000259" key="9">
    <source>
        <dbReference type="Pfam" id="PF08784"/>
    </source>
</evidence>
<reference evidence="10" key="1">
    <citation type="submission" date="2022-04" db="EMBL/GenBank/DDBJ databases">
        <title>A functionally conserved STORR gene fusion in Papaver species that diverged 16.8 million years ago.</title>
        <authorList>
            <person name="Catania T."/>
        </authorList>
    </citation>
    <scope>NUCLEOTIDE SEQUENCE</scope>
    <source>
        <strain evidence="10">S-188037</strain>
    </source>
</reference>
<proteinExistence type="inferred from homology"/>
<dbReference type="EMBL" id="JAJJMB010002072">
    <property type="protein sequence ID" value="KAI3953087.1"/>
    <property type="molecule type" value="Genomic_DNA"/>
</dbReference>
<dbReference type="Gene3D" id="2.40.50.140">
    <property type="entry name" value="Nucleic acid-binding proteins"/>
    <property type="match status" value="1"/>
</dbReference>
<dbReference type="Proteomes" id="UP001202328">
    <property type="component" value="Unassembled WGS sequence"/>
</dbReference>
<dbReference type="Pfam" id="PF08784">
    <property type="entry name" value="RPA_C"/>
    <property type="match status" value="1"/>
</dbReference>
<evidence type="ECO:0000256" key="4">
    <source>
        <dbReference type="ARBA" id="ARBA00022763"/>
    </source>
</evidence>
<dbReference type="InterPro" id="IPR012340">
    <property type="entry name" value="NA-bd_OB-fold"/>
</dbReference>
<dbReference type="Gene3D" id="1.10.10.10">
    <property type="entry name" value="Winged helix-like DNA-binding domain superfamily/Winged helix DNA-binding domain"/>
    <property type="match status" value="1"/>
</dbReference>
<evidence type="ECO:0000256" key="7">
    <source>
        <dbReference type="ARBA" id="ARBA00023204"/>
    </source>
</evidence>
<dbReference type="GO" id="GO:0003697">
    <property type="term" value="F:single-stranded DNA binding"/>
    <property type="evidence" value="ECO:0007669"/>
    <property type="project" value="TreeGrafter"/>
</dbReference>
<dbReference type="SUPFAM" id="SSF50249">
    <property type="entry name" value="Nucleic acid-binding proteins"/>
    <property type="match status" value="1"/>
</dbReference>
<keyword evidence="5" id="KW-0238">DNA-binding</keyword>
<evidence type="ECO:0000313" key="11">
    <source>
        <dbReference type="Proteomes" id="UP001202328"/>
    </source>
</evidence>
<dbReference type="FunFam" id="2.40.50.140:FF:000184">
    <property type="entry name" value="replication protein A 32 kDa subunit A-like"/>
    <property type="match status" value="1"/>
</dbReference>
<sequence length="231" mass="26004">MFHNHFIPSSQTTQTTAYGGVCPAKNRDSQGWLPLTVKQLSDFINGGVEINNVKLVGMVSNRKERINEVTLTLDDKTGRMDCHRWVNDYIDSKEMAEIRNGTFAEIQGHLKGFQGKKHLEAFSVRPVTDIDQVAYHFMECMHGPGSNSAQPQITNAAITNGSSYGISQKVLDFFSIPENKAREKGVHLNEFAQNLKVPLQKIMEAIVHLEEDGLVYSTIDKFHYKSSWSDD</sequence>
<evidence type="ECO:0000256" key="2">
    <source>
        <dbReference type="ARBA" id="ARBA00007815"/>
    </source>
</evidence>
<keyword evidence="3" id="KW-0235">DNA replication</keyword>
<keyword evidence="6" id="KW-0233">DNA recombination</keyword>
<dbReference type="GO" id="GO:0005662">
    <property type="term" value="C:DNA replication factor A complex"/>
    <property type="evidence" value="ECO:0007669"/>
    <property type="project" value="TreeGrafter"/>
</dbReference>
<comment type="subcellular location">
    <subcellularLocation>
        <location evidence="1">Nucleus</location>
    </subcellularLocation>
</comment>
<dbReference type="InterPro" id="IPR040260">
    <property type="entry name" value="RFA2-like"/>
</dbReference>
<dbReference type="InterPro" id="IPR036390">
    <property type="entry name" value="WH_DNA-bd_sf"/>
</dbReference>
<accession>A0AAD4TE77</accession>
<comment type="similarity">
    <text evidence="2">Belongs to the replication factor A protein 2 family.</text>
</comment>
<dbReference type="FunFam" id="1.10.10.10:FF:000168">
    <property type="entry name" value="Replication protein A 32 kDa subunit"/>
    <property type="match status" value="1"/>
</dbReference>
<dbReference type="PIRSF" id="PIRSF036949">
    <property type="entry name" value="RPA32"/>
    <property type="match status" value="1"/>
</dbReference>